<dbReference type="CDD" id="cd04480">
    <property type="entry name" value="RPA1_DBD_A_like"/>
    <property type="match status" value="1"/>
</dbReference>
<dbReference type="GO" id="GO:0003677">
    <property type="term" value="F:DNA binding"/>
    <property type="evidence" value="ECO:0007669"/>
    <property type="project" value="UniProtKB-KW"/>
</dbReference>
<dbReference type="Proteomes" id="UP001164776">
    <property type="component" value="Unassembled WGS sequence"/>
</dbReference>
<dbReference type="PANTHER" id="PTHR47165:SF3">
    <property type="entry name" value="RETROTRANSPOSON-LIKE PROTEIN"/>
    <property type="match status" value="1"/>
</dbReference>
<gene>
    <name evidence="4" type="ORF">BS78_K234400</name>
</gene>
<evidence type="ECO:0000313" key="4">
    <source>
        <dbReference type="EMBL" id="KAJ1253566.1"/>
    </source>
</evidence>
<dbReference type="EMBL" id="MU630997">
    <property type="protein sequence ID" value="KAJ1253566.1"/>
    <property type="molecule type" value="Genomic_DNA"/>
</dbReference>
<keyword evidence="5" id="KW-1185">Reference proteome</keyword>
<evidence type="ECO:0000313" key="5">
    <source>
        <dbReference type="Proteomes" id="UP001164776"/>
    </source>
</evidence>
<dbReference type="InterPro" id="IPR012340">
    <property type="entry name" value="NA-bd_OB-fold"/>
</dbReference>
<organism evidence="4 5">
    <name type="scientific">Paspalum vaginatum</name>
    <name type="common">seashore paspalum</name>
    <dbReference type="NCBI Taxonomy" id="158149"/>
    <lineage>
        <taxon>Eukaryota</taxon>
        <taxon>Viridiplantae</taxon>
        <taxon>Streptophyta</taxon>
        <taxon>Embryophyta</taxon>
        <taxon>Tracheophyta</taxon>
        <taxon>Spermatophyta</taxon>
        <taxon>Magnoliopsida</taxon>
        <taxon>Liliopsida</taxon>
        <taxon>Poales</taxon>
        <taxon>Poaceae</taxon>
        <taxon>PACMAD clade</taxon>
        <taxon>Panicoideae</taxon>
        <taxon>Andropogonodae</taxon>
        <taxon>Paspaleae</taxon>
        <taxon>Paspalinae</taxon>
        <taxon>Paspalum</taxon>
    </lineage>
</organism>
<dbReference type="CDD" id="cd04481">
    <property type="entry name" value="RPA1_DBD_B_like"/>
    <property type="match status" value="1"/>
</dbReference>
<dbReference type="PANTHER" id="PTHR47165">
    <property type="entry name" value="OS03G0429900 PROTEIN"/>
    <property type="match status" value="1"/>
</dbReference>
<dbReference type="AlphaFoldDB" id="A0A9W7X701"/>
<evidence type="ECO:0000256" key="1">
    <source>
        <dbReference type="ARBA" id="ARBA00023125"/>
    </source>
</evidence>
<keyword evidence="1" id="KW-0238">DNA-binding</keyword>
<name>A0A9W7X701_9POAL</name>
<evidence type="ECO:0000256" key="2">
    <source>
        <dbReference type="SAM" id="Phobius"/>
    </source>
</evidence>
<comment type="caution">
    <text evidence="4">The sequence shown here is derived from an EMBL/GenBank/DDBJ whole genome shotgun (WGS) entry which is preliminary data.</text>
</comment>
<feature type="domain" description="Replication protein A OB" evidence="3">
    <location>
        <begin position="112"/>
        <end position="196"/>
    </location>
</feature>
<accession>A0A9W7X701</accession>
<keyword evidence="2" id="KW-0812">Transmembrane</keyword>
<dbReference type="InterPro" id="IPR031657">
    <property type="entry name" value="REPA_OB_2"/>
</dbReference>
<dbReference type="Gene3D" id="2.40.50.140">
    <property type="entry name" value="Nucleic acid-binding proteins"/>
    <property type="match status" value="3"/>
</dbReference>
<proteinExistence type="predicted"/>
<feature type="transmembrane region" description="Helical" evidence="2">
    <location>
        <begin position="290"/>
        <end position="315"/>
    </location>
</feature>
<evidence type="ECO:0000259" key="3">
    <source>
        <dbReference type="Pfam" id="PF16900"/>
    </source>
</evidence>
<reference evidence="4 5" key="1">
    <citation type="submission" date="2022-10" db="EMBL/GenBank/DDBJ databases">
        <title>WGS assembly of Paspalum vaginatum 540-79.</title>
        <authorList>
            <person name="Sun G."/>
            <person name="Wase N."/>
            <person name="Shu S."/>
            <person name="Jenkins J."/>
            <person name="Zhou B."/>
            <person name="Torres-Rodriguez J."/>
            <person name="Chen C."/>
            <person name="Sandor L."/>
            <person name="Plott C."/>
            <person name="Yoshinga Y."/>
            <person name="Daum C."/>
            <person name="Qi P."/>
            <person name="Barry K."/>
            <person name="Lipzen A."/>
            <person name="Berry L."/>
            <person name="Pedersen C."/>
            <person name="Gottilla T."/>
            <person name="Foltz A."/>
            <person name="Yu H."/>
            <person name="O'Malley R."/>
            <person name="Zhang C."/>
            <person name="Devos K."/>
            <person name="Sigmon B."/>
            <person name="Yu B."/>
            <person name="Obata T."/>
            <person name="Schmutz J."/>
            <person name="Schnable J."/>
        </authorList>
    </citation>
    <scope>NUCLEOTIDE SEQUENCE [LARGE SCALE GENOMIC DNA]</scope>
    <source>
        <strain evidence="5">cv. 540-79</strain>
    </source>
</reference>
<protein>
    <recommendedName>
        <fullName evidence="3">Replication protein A OB domain-containing protein</fullName>
    </recommendedName>
</protein>
<dbReference type="Pfam" id="PF16900">
    <property type="entry name" value="REPA_OB_2"/>
    <property type="match status" value="1"/>
</dbReference>
<keyword evidence="2" id="KW-0472">Membrane</keyword>
<dbReference type="OrthoDB" id="696647at2759"/>
<dbReference type="SUPFAM" id="SSF50249">
    <property type="entry name" value="Nucleic acid-binding proteins"/>
    <property type="match status" value="3"/>
</dbReference>
<sequence length="410" mass="46265">MARSVVIRVRVYRKWEYCGRTGDGELVHVDLVLIDEKGNAMYAEIPTKDAKEKSPLVQEGSIYIISRFLPGNYMIEFNFYTEVQPVPEDAVIMPELVYHLTPFSQLECHAGDQSRFIDVVGVLVEISDAKTMHLTNSAAPVISRDIVLRDLTHFEIKVTLWGDRASSFDIDAIYDPNESEPIVVLLVGTVVKTYIGQHYLSGNATCRWYFNPTIPEAVPFYNRRTAPSVDQARGARLAQAEIATLTDLATMDPYTIGWFASCAKCNKSCVVEGSGYKCRLCLSTNSKFKFVLNLCAFHYVCPCAIMIIAHLFYIFHPYRYKLSFVATDGTTEAKMIAFADVATRIIGKPVQTLMRARTPIQDFPSDITALVTMKFTFVVMQTDESFDRPEKSYRVLSMLSAHGRQAPERF</sequence>
<keyword evidence="2" id="KW-1133">Transmembrane helix</keyword>